<dbReference type="EMBL" id="SRLO01002009">
    <property type="protein sequence ID" value="TNN34250.1"/>
    <property type="molecule type" value="Genomic_DNA"/>
</dbReference>
<dbReference type="OrthoDB" id="8964315at2759"/>
<keyword evidence="3" id="KW-1185">Reference proteome</keyword>
<sequence length="285" mass="31392">MRRTTTRATKLDGFQTFCEIVNSITGSDGKLSSVKSTGSEGSCCPTLGDFKGFKVTWNKEIYHNRETWKAQAAKDLQEAGGQPEEKQSKTPTTERVESESRMQQEEEGDDGPGGPAGSVHTATKKHEGLNGSQPDCPLVRYCKRPNYAACSYRMIRSKVTEMRPIDARGKARRLQRISLRRQNLTPDGRANRDGYDVNVGHVTPRSNRDIGHAPCPLTQMSGDGGLSLSENGVPTQRVNACGAELRRGPVVRWSGGFEVGSSRLLMKNIPEPTTEAWTHGTEDRR</sequence>
<dbReference type="Proteomes" id="UP000314294">
    <property type="component" value="Unassembled WGS sequence"/>
</dbReference>
<evidence type="ECO:0000313" key="2">
    <source>
        <dbReference type="EMBL" id="TNN34250.1"/>
    </source>
</evidence>
<reference evidence="2 3" key="1">
    <citation type="submission" date="2019-03" db="EMBL/GenBank/DDBJ databases">
        <title>First draft genome of Liparis tanakae, snailfish: a comprehensive survey of snailfish specific genes.</title>
        <authorList>
            <person name="Kim W."/>
            <person name="Song I."/>
            <person name="Jeong J.-H."/>
            <person name="Kim D."/>
            <person name="Kim S."/>
            <person name="Ryu S."/>
            <person name="Song J.Y."/>
            <person name="Lee S.K."/>
        </authorList>
    </citation>
    <scope>NUCLEOTIDE SEQUENCE [LARGE SCALE GENOMIC DNA]</scope>
    <source>
        <tissue evidence="2">Muscle</tissue>
    </source>
</reference>
<comment type="caution">
    <text evidence="2">The sequence shown here is derived from an EMBL/GenBank/DDBJ whole genome shotgun (WGS) entry which is preliminary data.</text>
</comment>
<protein>
    <submittedName>
        <fullName evidence="2">Uncharacterized protein</fullName>
    </submittedName>
</protein>
<proteinExistence type="predicted"/>
<gene>
    <name evidence="2" type="ORF">EYF80_055588</name>
</gene>
<feature type="region of interest" description="Disordered" evidence="1">
    <location>
        <begin position="185"/>
        <end position="213"/>
    </location>
</feature>
<feature type="compositionally biased region" description="Basic and acidic residues" evidence="1">
    <location>
        <begin position="83"/>
        <end position="104"/>
    </location>
</feature>
<feature type="region of interest" description="Disordered" evidence="1">
    <location>
        <begin position="73"/>
        <end position="131"/>
    </location>
</feature>
<name>A0A4Z2F041_9TELE</name>
<dbReference type="AlphaFoldDB" id="A0A4Z2F041"/>
<evidence type="ECO:0000256" key="1">
    <source>
        <dbReference type="SAM" id="MobiDB-lite"/>
    </source>
</evidence>
<organism evidence="2 3">
    <name type="scientific">Liparis tanakae</name>
    <name type="common">Tanaka's snailfish</name>
    <dbReference type="NCBI Taxonomy" id="230148"/>
    <lineage>
        <taxon>Eukaryota</taxon>
        <taxon>Metazoa</taxon>
        <taxon>Chordata</taxon>
        <taxon>Craniata</taxon>
        <taxon>Vertebrata</taxon>
        <taxon>Euteleostomi</taxon>
        <taxon>Actinopterygii</taxon>
        <taxon>Neopterygii</taxon>
        <taxon>Teleostei</taxon>
        <taxon>Neoteleostei</taxon>
        <taxon>Acanthomorphata</taxon>
        <taxon>Eupercaria</taxon>
        <taxon>Perciformes</taxon>
        <taxon>Cottioidei</taxon>
        <taxon>Cottales</taxon>
        <taxon>Liparidae</taxon>
        <taxon>Liparis</taxon>
    </lineage>
</organism>
<evidence type="ECO:0000313" key="3">
    <source>
        <dbReference type="Proteomes" id="UP000314294"/>
    </source>
</evidence>
<accession>A0A4Z2F041</accession>